<dbReference type="GO" id="GO:0000398">
    <property type="term" value="P:mRNA splicing, via spliceosome"/>
    <property type="evidence" value="ECO:0007669"/>
    <property type="project" value="UniProtKB-ARBA"/>
</dbReference>
<dbReference type="InterPro" id="IPR048333">
    <property type="entry name" value="HA2_WH"/>
</dbReference>
<dbReference type="GO" id="GO:0003723">
    <property type="term" value="F:RNA binding"/>
    <property type="evidence" value="ECO:0007669"/>
    <property type="project" value="TreeGrafter"/>
</dbReference>
<evidence type="ECO:0000256" key="3">
    <source>
        <dbReference type="ARBA" id="ARBA00022664"/>
    </source>
</evidence>
<dbReference type="InterPro" id="IPR007502">
    <property type="entry name" value="Helicase-assoc_dom"/>
</dbReference>
<accession>A0A397T640</accession>
<dbReference type="Gene3D" id="1.20.120.1080">
    <property type="match status" value="1"/>
</dbReference>
<dbReference type="InterPro" id="IPR011709">
    <property type="entry name" value="DEAD-box_helicase_OB_fold"/>
</dbReference>
<dbReference type="InterPro" id="IPR027417">
    <property type="entry name" value="P-loop_NTPase"/>
</dbReference>
<dbReference type="InterPro" id="IPR014001">
    <property type="entry name" value="Helicase_ATP-bd"/>
</dbReference>
<sequence>MSQPSESENNDFIHQIAIELSRALNLLNPNDLLAKSVIQVAKDHRSVETFIKACQGFGRFKDEFLVDLYTTIRKHLKEESIQKTDLSSVLNNTTVLGEVLTSTGPSVGGLIRPGKLASSDDNRHVFKAPAPRASVLGLDKIAEEKKRAAARKAPEDDDKHPAKRINLGLTSEWNEDSDKLIESVDDSKLRGSSPSSKSSYRKRNGTPSQPNTVLDEARSRLEEHKRERDQYMGGHYKRSDYNDKSDRSDRDDDRDRYESSRSSRMSPSVSSPRNGSSRRSPSVSSSRRSPSIASSRDGYSRRSPSVVSSIRDGHSRRTPSTTTWREGSSKRSSSLSPWRDSDRSSSRISRSEWDTTPSTPTSRFSVGGLTPRKDYKPPRDFPTPRLASFDYDEMEYRDRYNQEEEDISEDRERLEWEEEQKHLDREWYNIEESSGALDEEHNPFADYTDYVQKKEQELAQKQLKKLTARQEQYNKDNELWETNRMLTSGIVQRKEIDLDFEDDSDARVHLLVHDLKPPFLDGRMVFTKQLEAVQSVKDPTSDMSVFSRKGSQLVKEKREQIERQKAAKNVVEVAGTALGNIMGIKPNEEHSAAPKTNEDVMENPKGDSQFASHLKASEAVSVFARSKTLREQREFLPAFAIREELLRIIRDNQVVVVVGETGSGKTTQLTQYLHEDGYSKYGIIGCTQPRRVAAMSVAKRVSEEMQCKLGTTEPDLDHYSAIIMDEAHERSLQTDVLMGLLRQVISRRRDIKLIVTSATMNAEKFSLFFGNCPTFTIPGRTFPVEIMFSKTPCEDYVDSAVKQVLAIHLGHPAGDILVFMTGQEDIEITCQVIAERLQQLDNPPPLEILPIYSQLPADLQARIFEKTANNARKVIVATNIAETSLTVDGIMYVVDAGYNKLKVFNPKIGMDSLQITPISQANANQRSGRAGRTGAGTCFRLYTEQAYHHEMFMNTIPEIQRTNLANVVLLLKSLGVKNLLDFDFMDPPPQDNILNSMYQLWILGALDNTGELTPLGRRMVEFPLDPSLSKMLITSEELGCTAEILTIVSMLSVPSVFYRPKERMEQSDAAREKFFVPESDHLTLLHVYTQWKSHGFRDEWCVKHFIHSKAMRKAQEVRSQLLDIMKAEKMEIVTCGTDWDVVRKCICSAYFHQAARVKGIGEYVNCRTGMPCHLHPTSALYGLGYTPDYIVYHELVMTSKEYMQCVTAVDPYWLAEMGPMFYSVKEKNFTQKEKRAANKAEMAKMTMEMQIKMAREKEEEEDKEQLRKSAATPKNSRIILPGKREPGTPSRRRGFGL</sequence>
<dbReference type="STRING" id="658196.A0A397T640"/>
<dbReference type="SUPFAM" id="SSF52540">
    <property type="entry name" value="P-loop containing nucleoside triphosphate hydrolases"/>
    <property type="match status" value="1"/>
</dbReference>
<evidence type="ECO:0000256" key="8">
    <source>
        <dbReference type="ARBA" id="ARBA00023187"/>
    </source>
</evidence>
<comment type="caution">
    <text evidence="17">The sequence shown here is derived from an EMBL/GenBank/DDBJ whole genome shotgun (WGS) entry which is preliminary data.</text>
</comment>
<feature type="compositionally biased region" description="Polar residues" evidence="14">
    <location>
        <begin position="354"/>
        <end position="364"/>
    </location>
</feature>
<dbReference type="PROSITE" id="PS51192">
    <property type="entry name" value="HELICASE_ATP_BIND_1"/>
    <property type="match status" value="1"/>
</dbReference>
<dbReference type="GO" id="GO:0016787">
    <property type="term" value="F:hydrolase activity"/>
    <property type="evidence" value="ECO:0007669"/>
    <property type="project" value="UniProtKB-KW"/>
</dbReference>
<keyword evidence="4" id="KW-0547">Nucleotide-binding</keyword>
<dbReference type="Pfam" id="PF04408">
    <property type="entry name" value="WHD_HA2"/>
    <property type="match status" value="1"/>
</dbReference>
<dbReference type="PROSITE" id="PS00690">
    <property type="entry name" value="DEAH_ATP_HELICASE"/>
    <property type="match status" value="1"/>
</dbReference>
<feature type="domain" description="Helicase C-terminal" evidence="16">
    <location>
        <begin position="800"/>
        <end position="975"/>
    </location>
</feature>
<feature type="region of interest" description="Disordered" evidence="14">
    <location>
        <begin position="1252"/>
        <end position="1297"/>
    </location>
</feature>
<keyword evidence="8" id="KW-0508">mRNA splicing</keyword>
<evidence type="ECO:0000256" key="13">
    <source>
        <dbReference type="SAM" id="Coils"/>
    </source>
</evidence>
<evidence type="ECO:0000256" key="7">
    <source>
        <dbReference type="ARBA" id="ARBA00022840"/>
    </source>
</evidence>
<evidence type="ECO:0000259" key="16">
    <source>
        <dbReference type="PROSITE" id="PS51194"/>
    </source>
</evidence>
<reference evidence="17 18" key="1">
    <citation type="submission" date="2018-06" db="EMBL/GenBank/DDBJ databases">
        <title>Comparative genomics reveals the genomic features of Rhizophagus irregularis, R. cerebriforme, R. diaphanum and Gigaspora rosea, and their symbiotic lifestyle signature.</title>
        <authorList>
            <person name="Morin E."/>
            <person name="San Clemente H."/>
            <person name="Chen E.C.H."/>
            <person name="De La Providencia I."/>
            <person name="Hainaut M."/>
            <person name="Kuo A."/>
            <person name="Kohler A."/>
            <person name="Murat C."/>
            <person name="Tang N."/>
            <person name="Roy S."/>
            <person name="Loubradou J."/>
            <person name="Henrissat B."/>
            <person name="Grigoriev I.V."/>
            <person name="Corradi N."/>
            <person name="Roux C."/>
            <person name="Martin F.M."/>
        </authorList>
    </citation>
    <scope>NUCLEOTIDE SEQUENCE [LARGE SCALE GENOMIC DNA]</scope>
    <source>
        <strain evidence="17 18">DAOM 227022</strain>
    </source>
</reference>
<keyword evidence="5 17" id="KW-0378">Hydrolase</keyword>
<feature type="compositionally biased region" description="Basic and acidic residues" evidence="14">
    <location>
        <begin position="146"/>
        <end position="160"/>
    </location>
</feature>
<evidence type="ECO:0000313" key="17">
    <source>
        <dbReference type="EMBL" id="RIA92799.1"/>
    </source>
</evidence>
<dbReference type="PANTHER" id="PTHR18934">
    <property type="entry name" value="ATP-DEPENDENT RNA HELICASE"/>
    <property type="match status" value="1"/>
</dbReference>
<dbReference type="SMART" id="SM00490">
    <property type="entry name" value="HELICc"/>
    <property type="match status" value="1"/>
</dbReference>
<keyword evidence="9" id="KW-0539">Nucleus</keyword>
<dbReference type="OrthoDB" id="10253254at2759"/>
<comment type="similarity">
    <text evidence="10">Belongs to the DEAD box helicase family. DEAH subfamily. PRP16 sub-subfamily.</text>
</comment>
<evidence type="ECO:0000256" key="1">
    <source>
        <dbReference type="ARBA" id="ARBA00004123"/>
    </source>
</evidence>
<comment type="catalytic activity">
    <reaction evidence="11">
        <text>ATP + H2O = ADP + phosphate + H(+)</text>
        <dbReference type="Rhea" id="RHEA:13065"/>
        <dbReference type="ChEBI" id="CHEBI:15377"/>
        <dbReference type="ChEBI" id="CHEBI:15378"/>
        <dbReference type="ChEBI" id="CHEBI:30616"/>
        <dbReference type="ChEBI" id="CHEBI:43474"/>
        <dbReference type="ChEBI" id="CHEBI:456216"/>
        <dbReference type="EC" id="3.6.4.13"/>
    </reaction>
</comment>
<dbReference type="GO" id="GO:0005524">
    <property type="term" value="F:ATP binding"/>
    <property type="evidence" value="ECO:0007669"/>
    <property type="project" value="UniProtKB-KW"/>
</dbReference>
<name>A0A397T640_9GLOM</name>
<keyword evidence="3" id="KW-0507">mRNA processing</keyword>
<dbReference type="Pfam" id="PF21010">
    <property type="entry name" value="HA2_C"/>
    <property type="match status" value="1"/>
</dbReference>
<keyword evidence="13" id="KW-0175">Coiled coil</keyword>
<dbReference type="CDD" id="cd18791">
    <property type="entry name" value="SF2_C_RHA"/>
    <property type="match status" value="1"/>
</dbReference>
<proteinExistence type="inferred from homology"/>
<organism evidence="17 18">
    <name type="scientific">Glomus cerebriforme</name>
    <dbReference type="NCBI Taxonomy" id="658196"/>
    <lineage>
        <taxon>Eukaryota</taxon>
        <taxon>Fungi</taxon>
        <taxon>Fungi incertae sedis</taxon>
        <taxon>Mucoromycota</taxon>
        <taxon>Glomeromycotina</taxon>
        <taxon>Glomeromycetes</taxon>
        <taxon>Glomerales</taxon>
        <taxon>Glomeraceae</taxon>
        <taxon>Glomus</taxon>
    </lineage>
</organism>
<evidence type="ECO:0000256" key="2">
    <source>
        <dbReference type="ARBA" id="ARBA00012552"/>
    </source>
</evidence>
<feature type="domain" description="Helicase ATP-binding" evidence="15">
    <location>
        <begin position="646"/>
        <end position="778"/>
    </location>
</feature>
<evidence type="ECO:0000256" key="11">
    <source>
        <dbReference type="ARBA" id="ARBA00047984"/>
    </source>
</evidence>
<dbReference type="EMBL" id="QKYT01000117">
    <property type="protein sequence ID" value="RIA92799.1"/>
    <property type="molecule type" value="Genomic_DNA"/>
</dbReference>
<dbReference type="GO" id="GO:0005681">
    <property type="term" value="C:spliceosomal complex"/>
    <property type="evidence" value="ECO:0007669"/>
    <property type="project" value="UniProtKB-ARBA"/>
</dbReference>
<evidence type="ECO:0000256" key="6">
    <source>
        <dbReference type="ARBA" id="ARBA00022806"/>
    </source>
</evidence>
<dbReference type="FunFam" id="1.20.120.1080:FF:000018">
    <property type="entry name" value="Pre-mRNA-splicing factor ATP-dependent RNA helicase prp16"/>
    <property type="match status" value="1"/>
</dbReference>
<dbReference type="FunFam" id="3.40.50.300:FF:000007">
    <property type="entry name" value="Pre-mRNA-splicing factor ATP-dependent RNA helicase"/>
    <property type="match status" value="1"/>
</dbReference>
<evidence type="ECO:0000256" key="9">
    <source>
        <dbReference type="ARBA" id="ARBA00023242"/>
    </source>
</evidence>
<evidence type="ECO:0000313" key="18">
    <source>
        <dbReference type="Proteomes" id="UP000265703"/>
    </source>
</evidence>
<feature type="compositionally biased region" description="Basic and acidic residues" evidence="14">
    <location>
        <begin position="339"/>
        <end position="353"/>
    </location>
</feature>
<keyword evidence="6" id="KW-0347">Helicase</keyword>
<evidence type="ECO:0000256" key="12">
    <source>
        <dbReference type="ARBA" id="ARBA00070009"/>
    </source>
</evidence>
<dbReference type="Pfam" id="PF00271">
    <property type="entry name" value="Helicase_C"/>
    <property type="match status" value="1"/>
</dbReference>
<evidence type="ECO:0000256" key="4">
    <source>
        <dbReference type="ARBA" id="ARBA00022741"/>
    </source>
</evidence>
<dbReference type="PANTHER" id="PTHR18934:SF91">
    <property type="entry name" value="PRE-MRNA-SPLICING FACTOR ATP-DEPENDENT RNA HELICASE PRP16"/>
    <property type="match status" value="1"/>
</dbReference>
<dbReference type="Pfam" id="PF07717">
    <property type="entry name" value="OB_NTP_bind"/>
    <property type="match status" value="1"/>
</dbReference>
<feature type="region of interest" description="Disordered" evidence="14">
    <location>
        <begin position="146"/>
        <end position="170"/>
    </location>
</feature>
<evidence type="ECO:0000256" key="5">
    <source>
        <dbReference type="ARBA" id="ARBA00022801"/>
    </source>
</evidence>
<evidence type="ECO:0000256" key="10">
    <source>
        <dbReference type="ARBA" id="ARBA00038040"/>
    </source>
</evidence>
<dbReference type="EC" id="3.6.4.13" evidence="2"/>
<evidence type="ECO:0000256" key="14">
    <source>
        <dbReference type="SAM" id="MobiDB-lite"/>
    </source>
</evidence>
<dbReference type="Proteomes" id="UP000265703">
    <property type="component" value="Unassembled WGS sequence"/>
</dbReference>
<dbReference type="InterPro" id="IPR001650">
    <property type="entry name" value="Helicase_C-like"/>
</dbReference>
<dbReference type="InterPro" id="IPR002464">
    <property type="entry name" value="DNA/RNA_helicase_DEAH_CS"/>
</dbReference>
<feature type="region of interest" description="Disordered" evidence="14">
    <location>
        <begin position="182"/>
        <end position="388"/>
    </location>
</feature>
<dbReference type="Gene3D" id="3.40.50.300">
    <property type="entry name" value="P-loop containing nucleotide triphosphate hydrolases"/>
    <property type="match status" value="3"/>
</dbReference>
<dbReference type="PROSITE" id="PS51194">
    <property type="entry name" value="HELICASE_CTER"/>
    <property type="match status" value="1"/>
</dbReference>
<feature type="compositionally biased region" description="Basic and acidic residues" evidence="14">
    <location>
        <begin position="237"/>
        <end position="261"/>
    </location>
</feature>
<evidence type="ECO:0000259" key="15">
    <source>
        <dbReference type="PROSITE" id="PS51192"/>
    </source>
</evidence>
<feature type="coiled-coil region" evidence="13">
    <location>
        <begin position="451"/>
        <end position="483"/>
    </location>
</feature>
<keyword evidence="18" id="KW-1185">Reference proteome</keyword>
<comment type="subcellular location">
    <subcellularLocation>
        <location evidence="1">Nucleus</location>
    </subcellularLocation>
</comment>
<dbReference type="SMART" id="SM00487">
    <property type="entry name" value="DEXDc"/>
    <property type="match status" value="1"/>
</dbReference>
<feature type="compositionally biased region" description="Basic and acidic residues" evidence="14">
    <location>
        <begin position="215"/>
        <end position="230"/>
    </location>
</feature>
<protein>
    <recommendedName>
        <fullName evidence="12">Pre-mRNA-splicing factor ATP-dependent RNA helicase PRP16</fullName>
        <ecNumber evidence="2">3.6.4.13</ecNumber>
    </recommendedName>
</protein>
<feature type="compositionally biased region" description="Low complexity" evidence="14">
    <location>
        <begin position="262"/>
        <end position="309"/>
    </location>
</feature>
<keyword evidence="7" id="KW-0067">ATP-binding</keyword>
<dbReference type="GO" id="GO:0034458">
    <property type="term" value="F:3'-5' RNA helicase activity"/>
    <property type="evidence" value="ECO:0007669"/>
    <property type="project" value="TreeGrafter"/>
</dbReference>
<dbReference type="SMART" id="SM00847">
    <property type="entry name" value="HA2"/>
    <property type="match status" value="1"/>
</dbReference>
<gene>
    <name evidence="17" type="ORF">C1645_47444</name>
</gene>